<accession>A0A9Q1FWG7</accession>
<comment type="caution">
    <text evidence="2">The sequence shown here is derived from an EMBL/GenBank/DDBJ whole genome shotgun (WGS) entry which is preliminary data.</text>
</comment>
<feature type="compositionally biased region" description="Polar residues" evidence="1">
    <location>
        <begin position="174"/>
        <end position="186"/>
    </location>
</feature>
<feature type="compositionally biased region" description="Low complexity" evidence="1">
    <location>
        <begin position="208"/>
        <end position="226"/>
    </location>
</feature>
<name>A0A9Q1FWG7_SYNKA</name>
<evidence type="ECO:0000313" key="3">
    <source>
        <dbReference type="Proteomes" id="UP001152622"/>
    </source>
</evidence>
<evidence type="ECO:0000313" key="2">
    <source>
        <dbReference type="EMBL" id="KAJ8368966.1"/>
    </source>
</evidence>
<organism evidence="2 3">
    <name type="scientific">Synaphobranchus kaupii</name>
    <name type="common">Kaup's arrowtooth eel</name>
    <dbReference type="NCBI Taxonomy" id="118154"/>
    <lineage>
        <taxon>Eukaryota</taxon>
        <taxon>Metazoa</taxon>
        <taxon>Chordata</taxon>
        <taxon>Craniata</taxon>
        <taxon>Vertebrata</taxon>
        <taxon>Euteleostomi</taxon>
        <taxon>Actinopterygii</taxon>
        <taxon>Neopterygii</taxon>
        <taxon>Teleostei</taxon>
        <taxon>Anguilliformes</taxon>
        <taxon>Synaphobranchidae</taxon>
        <taxon>Synaphobranchus</taxon>
    </lineage>
</organism>
<dbReference type="AlphaFoldDB" id="A0A9Q1FWG7"/>
<reference evidence="2" key="1">
    <citation type="journal article" date="2023" name="Science">
        <title>Genome structures resolve the early diversification of teleost fishes.</title>
        <authorList>
            <person name="Parey E."/>
            <person name="Louis A."/>
            <person name="Montfort J."/>
            <person name="Bouchez O."/>
            <person name="Roques C."/>
            <person name="Iampietro C."/>
            <person name="Lluch J."/>
            <person name="Castinel A."/>
            <person name="Donnadieu C."/>
            <person name="Desvignes T."/>
            <person name="Floi Bucao C."/>
            <person name="Jouanno E."/>
            <person name="Wen M."/>
            <person name="Mejri S."/>
            <person name="Dirks R."/>
            <person name="Jansen H."/>
            <person name="Henkel C."/>
            <person name="Chen W.J."/>
            <person name="Zahm M."/>
            <person name="Cabau C."/>
            <person name="Klopp C."/>
            <person name="Thompson A.W."/>
            <person name="Robinson-Rechavi M."/>
            <person name="Braasch I."/>
            <person name="Lecointre G."/>
            <person name="Bobe J."/>
            <person name="Postlethwait J.H."/>
            <person name="Berthelot C."/>
            <person name="Roest Crollius H."/>
            <person name="Guiguen Y."/>
        </authorList>
    </citation>
    <scope>NUCLEOTIDE SEQUENCE</scope>
    <source>
        <strain evidence="2">WJC10195</strain>
    </source>
</reference>
<evidence type="ECO:0000256" key="1">
    <source>
        <dbReference type="SAM" id="MobiDB-lite"/>
    </source>
</evidence>
<gene>
    <name evidence="2" type="ORF">SKAU_G00089940</name>
</gene>
<protein>
    <submittedName>
        <fullName evidence="2">Uncharacterized protein</fullName>
    </submittedName>
</protein>
<dbReference type="EMBL" id="JAINUF010000003">
    <property type="protein sequence ID" value="KAJ8368966.1"/>
    <property type="molecule type" value="Genomic_DNA"/>
</dbReference>
<feature type="region of interest" description="Disordered" evidence="1">
    <location>
        <begin position="174"/>
        <end position="240"/>
    </location>
</feature>
<proteinExistence type="predicted"/>
<keyword evidence="3" id="KW-1185">Reference proteome</keyword>
<sequence length="240" mass="26394">MRRPDNLDRARAACATREVVDQFYTLLDGTLEALGLKDKPSQIYNCDQTGFAMERGREKVLALEALNMSTRQSRGTREHVSKAGHIDGELFRKWFQHFIRHAVPERPLLIFDGHKSHLDLERVSTNTSTWREWRRRGPETLSGRDEQPSKDRERWRGAAVEETIEAVIAGVGTTTSDSGNTISPSLCDSPRAPAAEAGHLPLPPPIPSAILQPPAKPSAAAPAVPASCPPHSPNTICPVT</sequence>
<dbReference type="OrthoDB" id="6625177at2759"/>
<dbReference type="Proteomes" id="UP001152622">
    <property type="component" value="Chromosome 3"/>
</dbReference>